<dbReference type="GO" id="GO:0008198">
    <property type="term" value="F:ferrous iron binding"/>
    <property type="evidence" value="ECO:0007669"/>
    <property type="project" value="InterPro"/>
</dbReference>
<evidence type="ECO:0000313" key="10">
    <source>
        <dbReference type="EMBL" id="SKC11967.1"/>
    </source>
</evidence>
<dbReference type="PROSITE" id="PS51819">
    <property type="entry name" value="VOC"/>
    <property type="match status" value="1"/>
</dbReference>
<dbReference type="Pfam" id="PF00903">
    <property type="entry name" value="Glyoxalase"/>
    <property type="match status" value="1"/>
</dbReference>
<gene>
    <name evidence="10" type="ORF">SAMN06295920_1202</name>
</gene>
<accession>A0A1T5GU81</accession>
<organism evidence="10 11">
    <name type="scientific">Rhizorhabdus histidinilytica</name>
    <dbReference type="NCBI Taxonomy" id="439228"/>
    <lineage>
        <taxon>Bacteria</taxon>
        <taxon>Pseudomonadati</taxon>
        <taxon>Pseudomonadota</taxon>
        <taxon>Alphaproteobacteria</taxon>
        <taxon>Sphingomonadales</taxon>
        <taxon>Sphingomonadaceae</taxon>
        <taxon>Rhizorhabdus</taxon>
    </lineage>
</organism>
<keyword evidence="7 8" id="KW-0408">Iron</keyword>
<dbReference type="CDD" id="cd06587">
    <property type="entry name" value="VOC"/>
    <property type="match status" value="1"/>
</dbReference>
<proteinExistence type="inferred from homology"/>
<dbReference type="InterPro" id="IPR004360">
    <property type="entry name" value="Glyas_Fos-R_dOase_dom"/>
</dbReference>
<comment type="cofactor">
    <cofactor evidence="1 8">
        <name>Fe(2+)</name>
        <dbReference type="ChEBI" id="CHEBI:29033"/>
    </cofactor>
</comment>
<dbReference type="SUPFAM" id="SSF54593">
    <property type="entry name" value="Glyoxalase/Bleomycin resistance protein/Dihydroxybiphenyl dioxygenase"/>
    <property type="match status" value="1"/>
</dbReference>
<dbReference type="EMBL" id="FUYM01000020">
    <property type="protein sequence ID" value="SKC11967.1"/>
    <property type="molecule type" value="Genomic_DNA"/>
</dbReference>
<dbReference type="AlphaFoldDB" id="A0A1T5GU81"/>
<dbReference type="STRING" id="439228.SAMN06295920_1202"/>
<dbReference type="InterPro" id="IPR000486">
    <property type="entry name" value="Xdiol_ring_cleave_dOase_1/2"/>
</dbReference>
<dbReference type="InterPro" id="IPR029068">
    <property type="entry name" value="Glyas_Bleomycin-R_OHBP_Dase"/>
</dbReference>
<dbReference type="Proteomes" id="UP000189818">
    <property type="component" value="Unassembled WGS sequence"/>
</dbReference>
<evidence type="ECO:0000256" key="1">
    <source>
        <dbReference type="ARBA" id="ARBA00001954"/>
    </source>
</evidence>
<feature type="domain" description="VOC" evidence="9">
    <location>
        <begin position="25"/>
        <end position="159"/>
    </location>
</feature>
<dbReference type="PROSITE" id="PS00082">
    <property type="entry name" value="EXTRADIOL_DIOXYGENAS"/>
    <property type="match status" value="1"/>
</dbReference>
<dbReference type="PANTHER" id="PTHR36113">
    <property type="entry name" value="LYASE, PUTATIVE-RELATED-RELATED"/>
    <property type="match status" value="1"/>
</dbReference>
<comment type="similarity">
    <text evidence="2 8">Belongs to the extradiol ring-cleavage dioxygenase family.</text>
</comment>
<dbReference type="RefSeq" id="WP_217699587.1">
    <property type="nucleotide sequence ID" value="NZ_FUYM01000020.1"/>
</dbReference>
<evidence type="ECO:0000313" key="11">
    <source>
        <dbReference type="Proteomes" id="UP000189818"/>
    </source>
</evidence>
<sequence>MISTTPTEGKTAAAAKRSAKLTPVMLNHAAWVTHDVEATADFFMRIMGMELASTVYDDRVPSTGDDFPYFHIFFRMQDGSTIAFFECIGLPERPEASHAAYTVFDHIALEAKDRDEVDQWAEWLKENGIDIVGPVDHKGLIYSIYFFDPNGIRMEITTPLDADWNRHTEQGLADLRAWISTKNEAAANNADVGEALLRLIRGQRKRYDKA</sequence>
<protein>
    <submittedName>
        <fullName evidence="10">Catechol 2,3-dioxygenase</fullName>
    </submittedName>
</protein>
<evidence type="ECO:0000259" key="9">
    <source>
        <dbReference type="PROSITE" id="PS51819"/>
    </source>
</evidence>
<dbReference type="Gene3D" id="3.10.180.10">
    <property type="entry name" value="2,3-Dihydroxybiphenyl 1,2-Dioxygenase, domain 1"/>
    <property type="match status" value="1"/>
</dbReference>
<evidence type="ECO:0000256" key="2">
    <source>
        <dbReference type="ARBA" id="ARBA00008784"/>
    </source>
</evidence>
<keyword evidence="4 8" id="KW-0058">Aromatic hydrocarbons catabolism</keyword>
<dbReference type="GO" id="GO:0051213">
    <property type="term" value="F:dioxygenase activity"/>
    <property type="evidence" value="ECO:0007669"/>
    <property type="project" value="UniProtKB-KW"/>
</dbReference>
<evidence type="ECO:0000256" key="5">
    <source>
        <dbReference type="ARBA" id="ARBA00022964"/>
    </source>
</evidence>
<reference evidence="11" key="1">
    <citation type="submission" date="2017-02" db="EMBL/GenBank/DDBJ databases">
        <authorList>
            <person name="Varghese N."/>
            <person name="Submissions S."/>
        </authorList>
    </citation>
    <scope>NUCLEOTIDE SEQUENCE [LARGE SCALE GENOMIC DNA]</scope>
    <source>
        <strain evidence="11">UM2</strain>
    </source>
</reference>
<name>A0A1T5GU81_9SPHN</name>
<evidence type="ECO:0000256" key="7">
    <source>
        <dbReference type="ARBA" id="ARBA00023004"/>
    </source>
</evidence>
<keyword evidence="5 8" id="KW-0223">Dioxygenase</keyword>
<dbReference type="InterPro" id="IPR051332">
    <property type="entry name" value="Fosfomycin_Res_Enzymes"/>
</dbReference>
<evidence type="ECO:0000256" key="3">
    <source>
        <dbReference type="ARBA" id="ARBA00022723"/>
    </source>
</evidence>
<keyword evidence="3" id="KW-0479">Metal-binding</keyword>
<keyword evidence="6 8" id="KW-0560">Oxidoreductase</keyword>
<evidence type="ECO:0000256" key="8">
    <source>
        <dbReference type="RuleBase" id="RU000683"/>
    </source>
</evidence>
<evidence type="ECO:0000256" key="4">
    <source>
        <dbReference type="ARBA" id="ARBA00022797"/>
    </source>
</evidence>
<dbReference type="PANTHER" id="PTHR36113:SF3">
    <property type="entry name" value="SLL5075 PROTEIN"/>
    <property type="match status" value="1"/>
</dbReference>
<evidence type="ECO:0000256" key="6">
    <source>
        <dbReference type="ARBA" id="ARBA00023002"/>
    </source>
</evidence>
<keyword evidence="11" id="KW-1185">Reference proteome</keyword>
<dbReference type="InterPro" id="IPR037523">
    <property type="entry name" value="VOC_core"/>
</dbReference>